<keyword evidence="1" id="KW-1133">Transmembrane helix</keyword>
<sequence>MKKIVGFIKEELKDLKKEGAYQYMWGSLLPGMLYGVVSIFGPPVDLLLKLRLKRLAKKAKVRNEKKKGPVR</sequence>
<keyword evidence="1" id="KW-0812">Transmembrane</keyword>
<comment type="caution">
    <text evidence="2">The sequence shown here is derived from an EMBL/GenBank/DDBJ whole genome shotgun (WGS) entry which is preliminary data.</text>
</comment>
<protein>
    <submittedName>
        <fullName evidence="2">Uncharacterized protein</fullName>
    </submittedName>
</protein>
<name>A0A2H0VFD4_9BACT</name>
<evidence type="ECO:0000313" key="3">
    <source>
        <dbReference type="Proteomes" id="UP000230557"/>
    </source>
</evidence>
<dbReference type="AlphaFoldDB" id="A0A2H0VFD4"/>
<accession>A0A2H0VFD4</accession>
<gene>
    <name evidence="2" type="ORF">COT91_03120</name>
</gene>
<dbReference type="EMBL" id="PFAJ01000044">
    <property type="protein sequence ID" value="PIR97069.1"/>
    <property type="molecule type" value="Genomic_DNA"/>
</dbReference>
<evidence type="ECO:0000256" key="1">
    <source>
        <dbReference type="SAM" id="Phobius"/>
    </source>
</evidence>
<proteinExistence type="predicted"/>
<keyword evidence="1" id="KW-0472">Membrane</keyword>
<reference evidence="3" key="1">
    <citation type="submission" date="2017-09" db="EMBL/GenBank/DDBJ databases">
        <title>Depth-based differentiation of microbial function through sediment-hosted aquifers and enrichment of novel symbionts in the deep terrestrial subsurface.</title>
        <authorList>
            <person name="Probst A.J."/>
            <person name="Ladd B."/>
            <person name="Jarett J.K."/>
            <person name="Geller-Mcgrath D.E."/>
            <person name="Sieber C.M.K."/>
            <person name="Emerson J.B."/>
            <person name="Anantharaman K."/>
            <person name="Thomas B.C."/>
            <person name="Malmstrom R."/>
            <person name="Stieglmeier M."/>
            <person name="Klingl A."/>
            <person name="Woyke T."/>
            <person name="Ryan C.M."/>
            <person name="Banfield J.F."/>
        </authorList>
    </citation>
    <scope>NUCLEOTIDE SEQUENCE [LARGE SCALE GENOMIC DNA]</scope>
</reference>
<feature type="transmembrane region" description="Helical" evidence="1">
    <location>
        <begin position="23"/>
        <end position="48"/>
    </location>
</feature>
<dbReference type="Proteomes" id="UP000230557">
    <property type="component" value="Unassembled WGS sequence"/>
</dbReference>
<evidence type="ECO:0000313" key="2">
    <source>
        <dbReference type="EMBL" id="PIR97069.1"/>
    </source>
</evidence>
<organism evidence="2 3">
    <name type="scientific">Candidatus Doudnabacteria bacterium CG10_big_fil_rev_8_21_14_0_10_41_10</name>
    <dbReference type="NCBI Taxonomy" id="1974551"/>
    <lineage>
        <taxon>Bacteria</taxon>
        <taxon>Candidatus Doudnaibacteriota</taxon>
    </lineage>
</organism>